<protein>
    <recommendedName>
        <fullName evidence="2">Lipase</fullName>
    </recommendedName>
</protein>
<evidence type="ECO:0000256" key="1">
    <source>
        <dbReference type="ARBA" id="ARBA00010701"/>
    </source>
</evidence>
<dbReference type="InterPro" id="IPR025483">
    <property type="entry name" value="Lipase_euk"/>
</dbReference>
<comment type="caution">
    <text evidence="5">The sequence shown here is derived from an EMBL/GenBank/DDBJ whole genome shotgun (WGS) entry which is preliminary data.</text>
</comment>
<evidence type="ECO:0000256" key="2">
    <source>
        <dbReference type="PIRNR" id="PIRNR000862"/>
    </source>
</evidence>
<evidence type="ECO:0000313" key="6">
    <source>
        <dbReference type="Proteomes" id="UP000823941"/>
    </source>
</evidence>
<keyword evidence="2" id="KW-0378">Hydrolase</keyword>
<dbReference type="Proteomes" id="UP000823941">
    <property type="component" value="Chromosome 17"/>
</dbReference>
<feature type="signal peptide" evidence="3">
    <location>
        <begin position="1"/>
        <end position="25"/>
    </location>
</feature>
<keyword evidence="2" id="KW-0443">Lipid metabolism</keyword>
<keyword evidence="3" id="KW-0732">Signal</keyword>
<organism evidence="5 6">
    <name type="scientific">Plutella xylostella</name>
    <name type="common">Diamondback moth</name>
    <name type="synonym">Plutella maculipennis</name>
    <dbReference type="NCBI Taxonomy" id="51655"/>
    <lineage>
        <taxon>Eukaryota</taxon>
        <taxon>Metazoa</taxon>
        <taxon>Ecdysozoa</taxon>
        <taxon>Arthropoda</taxon>
        <taxon>Hexapoda</taxon>
        <taxon>Insecta</taxon>
        <taxon>Pterygota</taxon>
        <taxon>Neoptera</taxon>
        <taxon>Endopterygota</taxon>
        <taxon>Lepidoptera</taxon>
        <taxon>Glossata</taxon>
        <taxon>Ditrysia</taxon>
        <taxon>Yponomeutoidea</taxon>
        <taxon>Plutellidae</taxon>
        <taxon>Plutella</taxon>
    </lineage>
</organism>
<keyword evidence="2" id="KW-0442">Lipid degradation</keyword>
<dbReference type="Gene3D" id="3.40.50.1820">
    <property type="entry name" value="alpha/beta hydrolase"/>
    <property type="match status" value="1"/>
</dbReference>
<feature type="domain" description="Partial AB-hydrolase lipase" evidence="4">
    <location>
        <begin position="61"/>
        <end position="122"/>
    </location>
</feature>
<dbReference type="PANTHER" id="PTHR11005">
    <property type="entry name" value="LYSOSOMAL ACID LIPASE-RELATED"/>
    <property type="match status" value="1"/>
</dbReference>
<evidence type="ECO:0000259" key="4">
    <source>
        <dbReference type="Pfam" id="PF04083"/>
    </source>
</evidence>
<accession>A0ABQ7QGP2</accession>
<dbReference type="InterPro" id="IPR029058">
    <property type="entry name" value="AB_hydrolase_fold"/>
</dbReference>
<evidence type="ECO:0000256" key="3">
    <source>
        <dbReference type="SAM" id="SignalP"/>
    </source>
</evidence>
<comment type="similarity">
    <text evidence="1 2">Belongs to the AB hydrolase superfamily. Lipase family.</text>
</comment>
<sequence length="430" mass="48169">MVVRGYSKMKAVLVLLVVCVAAAAAGRSPNADLVMEYMELKGHQPGARYSNNIIADALADVPDLIARYNYPVEQHFVTTSDGYILQMHRIPHGRDRNNQPGDRTAVYLLHGMMQSSADWVLMGPGEGLAYTLAEEGYDVWIGNTRGNYYSRNHTTLDPDDKNSLRFWQFSWDEMGSIDLPASIDYILNLKGHSKLHYVGFSQGSTVFTVMGSIRPEYNAKIISYQGVAPAVLSENNEENPINWVANYEGILMILANRYGIGELGARSPLFTWLGLALCSEESPVHPLCLSVATMEETVARLNATMIPVFIGHGPAGVSVRQMGHYAQCIAKGFRRYDYGLIGNLATYGTRQPPFYNLKFITAPTYLHYSLNDQRVNYLDVYLLGERISSPVKYYQVADEKWSHLDFAWGSNQVEMYQKNVISAMREAEAL</sequence>
<proteinExistence type="inferred from homology"/>
<gene>
    <name evidence="5" type="ORF">JYU34_013142</name>
</gene>
<dbReference type="SUPFAM" id="SSF53474">
    <property type="entry name" value="alpha/beta-Hydrolases"/>
    <property type="match status" value="1"/>
</dbReference>
<feature type="chain" id="PRO_5047482271" description="Lipase" evidence="3">
    <location>
        <begin position="26"/>
        <end position="430"/>
    </location>
</feature>
<dbReference type="EMBL" id="JAHIBW010000017">
    <property type="protein sequence ID" value="KAG7303113.1"/>
    <property type="molecule type" value="Genomic_DNA"/>
</dbReference>
<keyword evidence="6" id="KW-1185">Reference proteome</keyword>
<name>A0ABQ7QGP2_PLUXY</name>
<evidence type="ECO:0000313" key="5">
    <source>
        <dbReference type="EMBL" id="KAG7303113.1"/>
    </source>
</evidence>
<dbReference type="PIRSF" id="PIRSF000862">
    <property type="entry name" value="Steryl_ester_lip"/>
    <property type="match status" value="1"/>
</dbReference>
<dbReference type="Pfam" id="PF04083">
    <property type="entry name" value="Abhydro_lipase"/>
    <property type="match status" value="1"/>
</dbReference>
<reference evidence="5 6" key="1">
    <citation type="submission" date="2021-06" db="EMBL/GenBank/DDBJ databases">
        <title>A haploid diamondback moth (Plutella xylostella L.) genome assembly resolves 31 chromosomes and identifies a diamide resistance mutation.</title>
        <authorList>
            <person name="Ward C.M."/>
            <person name="Perry K.D."/>
            <person name="Baker G."/>
            <person name="Powis K."/>
            <person name="Heckel D.G."/>
            <person name="Baxter S.W."/>
        </authorList>
    </citation>
    <scope>NUCLEOTIDE SEQUENCE [LARGE SCALE GENOMIC DNA]</scope>
    <source>
        <strain evidence="5 6">LV</strain>
        <tissue evidence="5">Single pupa</tissue>
    </source>
</reference>
<dbReference type="InterPro" id="IPR006693">
    <property type="entry name" value="AB_hydrolase_lipase"/>
</dbReference>